<dbReference type="InterPro" id="IPR009882">
    <property type="entry name" value="Gypsy"/>
</dbReference>
<feature type="signal peptide" evidence="2">
    <location>
        <begin position="1"/>
        <end position="17"/>
    </location>
</feature>
<feature type="transmembrane region" description="Helical" evidence="1">
    <location>
        <begin position="301"/>
        <end position="320"/>
    </location>
</feature>
<keyword evidence="1" id="KW-0812">Transmembrane</keyword>
<dbReference type="EMBL" id="CH964302">
    <property type="protein sequence ID" value="KRG00420.1"/>
    <property type="molecule type" value="Genomic_DNA"/>
</dbReference>
<protein>
    <submittedName>
        <fullName evidence="3">Uncharacterized protein</fullName>
    </submittedName>
</protein>
<keyword evidence="1" id="KW-0472">Membrane</keyword>
<dbReference type="eggNOG" id="ENOG502RTPN">
    <property type="taxonomic scope" value="Eukaryota"/>
</dbReference>
<dbReference type="InParanoid" id="A0A0Q9X4I3"/>
<dbReference type="Pfam" id="PF07253">
    <property type="entry name" value="Gypsy"/>
    <property type="match status" value="1"/>
</dbReference>
<dbReference type="STRING" id="7260.A0A0Q9X4I3"/>
<keyword evidence="1" id="KW-1133">Transmembrane helix</keyword>
<feature type="chain" id="PRO_5006387488" evidence="2">
    <location>
        <begin position="18"/>
        <end position="353"/>
    </location>
</feature>
<dbReference type="OrthoDB" id="2121937at2759"/>
<accession>A0A0Q9X4I3</accession>
<reference evidence="3 4" key="1">
    <citation type="journal article" date="2007" name="Nature">
        <title>Evolution of genes and genomes on the Drosophila phylogeny.</title>
        <authorList>
            <consortium name="Drosophila 12 Genomes Consortium"/>
            <person name="Clark A.G."/>
            <person name="Eisen M.B."/>
            <person name="Smith D.R."/>
            <person name="Bergman C.M."/>
            <person name="Oliver B."/>
            <person name="Markow T.A."/>
            <person name="Kaufman T.C."/>
            <person name="Kellis M."/>
            <person name="Gelbart W."/>
            <person name="Iyer V.N."/>
            <person name="Pollard D.A."/>
            <person name="Sackton T.B."/>
            <person name="Larracuente A.M."/>
            <person name="Singh N.D."/>
            <person name="Abad J.P."/>
            <person name="Abt D.N."/>
            <person name="Adryan B."/>
            <person name="Aguade M."/>
            <person name="Akashi H."/>
            <person name="Anderson W.W."/>
            <person name="Aquadro C.F."/>
            <person name="Ardell D.H."/>
            <person name="Arguello R."/>
            <person name="Artieri C.G."/>
            <person name="Barbash D.A."/>
            <person name="Barker D."/>
            <person name="Barsanti P."/>
            <person name="Batterham P."/>
            <person name="Batzoglou S."/>
            <person name="Begun D."/>
            <person name="Bhutkar A."/>
            <person name="Blanco E."/>
            <person name="Bosak S.A."/>
            <person name="Bradley R.K."/>
            <person name="Brand A.D."/>
            <person name="Brent M.R."/>
            <person name="Brooks A.N."/>
            <person name="Brown R.H."/>
            <person name="Butlin R.K."/>
            <person name="Caggese C."/>
            <person name="Calvi B.R."/>
            <person name="Bernardo de Carvalho A."/>
            <person name="Caspi A."/>
            <person name="Castrezana S."/>
            <person name="Celniker S.E."/>
            <person name="Chang J.L."/>
            <person name="Chapple C."/>
            <person name="Chatterji S."/>
            <person name="Chinwalla A."/>
            <person name="Civetta A."/>
            <person name="Clifton S.W."/>
            <person name="Comeron J.M."/>
            <person name="Costello J.C."/>
            <person name="Coyne J.A."/>
            <person name="Daub J."/>
            <person name="David R.G."/>
            <person name="Delcher A.L."/>
            <person name="Delehaunty K."/>
            <person name="Do C.B."/>
            <person name="Ebling H."/>
            <person name="Edwards K."/>
            <person name="Eickbush T."/>
            <person name="Evans J.D."/>
            <person name="Filipski A."/>
            <person name="Findeiss S."/>
            <person name="Freyhult E."/>
            <person name="Fulton L."/>
            <person name="Fulton R."/>
            <person name="Garcia A.C."/>
            <person name="Gardiner A."/>
            <person name="Garfield D.A."/>
            <person name="Garvin B.E."/>
            <person name="Gibson G."/>
            <person name="Gilbert D."/>
            <person name="Gnerre S."/>
            <person name="Godfrey J."/>
            <person name="Good R."/>
            <person name="Gotea V."/>
            <person name="Gravely B."/>
            <person name="Greenberg A.J."/>
            <person name="Griffiths-Jones S."/>
            <person name="Gross S."/>
            <person name="Guigo R."/>
            <person name="Gustafson E.A."/>
            <person name="Haerty W."/>
            <person name="Hahn M.W."/>
            <person name="Halligan D.L."/>
            <person name="Halpern A.L."/>
            <person name="Halter G.M."/>
            <person name="Han M.V."/>
            <person name="Heger A."/>
            <person name="Hillier L."/>
            <person name="Hinrichs A.S."/>
            <person name="Holmes I."/>
            <person name="Hoskins R.A."/>
            <person name="Hubisz M.J."/>
            <person name="Hultmark D."/>
            <person name="Huntley M.A."/>
            <person name="Jaffe D.B."/>
            <person name="Jagadeeshan S."/>
            <person name="Jeck W.R."/>
            <person name="Johnson J."/>
            <person name="Jones C.D."/>
            <person name="Jordan W.C."/>
            <person name="Karpen G.H."/>
            <person name="Kataoka E."/>
            <person name="Keightley P.D."/>
            <person name="Kheradpour P."/>
            <person name="Kirkness E.F."/>
            <person name="Koerich L.B."/>
            <person name="Kristiansen K."/>
            <person name="Kudrna D."/>
            <person name="Kulathinal R.J."/>
            <person name="Kumar S."/>
            <person name="Kwok R."/>
            <person name="Lander E."/>
            <person name="Langley C.H."/>
            <person name="Lapoint R."/>
            <person name="Lazzaro B.P."/>
            <person name="Lee S.J."/>
            <person name="Levesque L."/>
            <person name="Li R."/>
            <person name="Lin C.F."/>
            <person name="Lin M.F."/>
            <person name="Lindblad-Toh K."/>
            <person name="Llopart A."/>
            <person name="Long M."/>
            <person name="Low L."/>
            <person name="Lozovsky E."/>
            <person name="Lu J."/>
            <person name="Luo M."/>
            <person name="Machado C.A."/>
            <person name="Makalowski W."/>
            <person name="Marzo M."/>
            <person name="Matsuda M."/>
            <person name="Matzkin L."/>
            <person name="McAllister B."/>
            <person name="McBride C.S."/>
            <person name="McKernan B."/>
            <person name="McKernan K."/>
            <person name="Mendez-Lago M."/>
            <person name="Minx P."/>
            <person name="Mollenhauer M.U."/>
            <person name="Montooth K."/>
            <person name="Mount S.M."/>
            <person name="Mu X."/>
            <person name="Myers E."/>
            <person name="Negre B."/>
            <person name="Newfeld S."/>
            <person name="Nielsen R."/>
            <person name="Noor M.A."/>
            <person name="O'Grady P."/>
            <person name="Pachter L."/>
            <person name="Papaceit M."/>
            <person name="Parisi M.J."/>
            <person name="Parisi M."/>
            <person name="Parts L."/>
            <person name="Pedersen J.S."/>
            <person name="Pesole G."/>
            <person name="Phillippy A.M."/>
            <person name="Ponting C.P."/>
            <person name="Pop M."/>
            <person name="Porcelli D."/>
            <person name="Powell J.R."/>
            <person name="Prohaska S."/>
            <person name="Pruitt K."/>
            <person name="Puig M."/>
            <person name="Quesneville H."/>
            <person name="Ram K.R."/>
            <person name="Rand D."/>
            <person name="Rasmussen M.D."/>
            <person name="Reed L.K."/>
            <person name="Reenan R."/>
            <person name="Reily A."/>
            <person name="Remington K.A."/>
            <person name="Rieger T.T."/>
            <person name="Ritchie M.G."/>
            <person name="Robin C."/>
            <person name="Rogers Y.H."/>
            <person name="Rohde C."/>
            <person name="Rozas J."/>
            <person name="Rubenfield M.J."/>
            <person name="Ruiz A."/>
            <person name="Russo S."/>
            <person name="Salzberg S.L."/>
            <person name="Sanchez-Gracia A."/>
            <person name="Saranga D.J."/>
            <person name="Sato H."/>
            <person name="Schaeffer S.W."/>
            <person name="Schatz M.C."/>
            <person name="Schlenke T."/>
            <person name="Schwartz R."/>
            <person name="Segarra C."/>
            <person name="Singh R.S."/>
            <person name="Sirot L."/>
            <person name="Sirota M."/>
            <person name="Sisneros N.B."/>
            <person name="Smith C.D."/>
            <person name="Smith T.F."/>
            <person name="Spieth J."/>
            <person name="Stage D.E."/>
            <person name="Stark A."/>
            <person name="Stephan W."/>
            <person name="Strausberg R.L."/>
            <person name="Strempel S."/>
            <person name="Sturgill D."/>
            <person name="Sutton G."/>
            <person name="Sutton G.G."/>
            <person name="Tao W."/>
            <person name="Teichmann S."/>
            <person name="Tobari Y.N."/>
            <person name="Tomimura Y."/>
            <person name="Tsolas J.M."/>
            <person name="Valente V.L."/>
            <person name="Venter E."/>
            <person name="Venter J.C."/>
            <person name="Vicario S."/>
            <person name="Vieira F.G."/>
            <person name="Vilella A.J."/>
            <person name="Villasante A."/>
            <person name="Walenz B."/>
            <person name="Wang J."/>
            <person name="Wasserman M."/>
            <person name="Watts T."/>
            <person name="Wilson D."/>
            <person name="Wilson R.K."/>
            <person name="Wing R.A."/>
            <person name="Wolfner M.F."/>
            <person name="Wong A."/>
            <person name="Wong G.K."/>
            <person name="Wu C.I."/>
            <person name="Wu G."/>
            <person name="Yamamoto D."/>
            <person name="Yang H.P."/>
            <person name="Yang S.P."/>
            <person name="Yorke J.A."/>
            <person name="Yoshida K."/>
            <person name="Zdobnov E."/>
            <person name="Zhang P."/>
            <person name="Zhang Y."/>
            <person name="Zimin A.V."/>
            <person name="Baldwin J."/>
            <person name="Abdouelleil A."/>
            <person name="Abdulkadir J."/>
            <person name="Abebe A."/>
            <person name="Abera B."/>
            <person name="Abreu J."/>
            <person name="Acer S.C."/>
            <person name="Aftuck L."/>
            <person name="Alexander A."/>
            <person name="An P."/>
            <person name="Anderson E."/>
            <person name="Anderson S."/>
            <person name="Arachi H."/>
            <person name="Azer M."/>
            <person name="Bachantsang P."/>
            <person name="Barry A."/>
            <person name="Bayul T."/>
            <person name="Berlin A."/>
            <person name="Bessette D."/>
            <person name="Bloom T."/>
            <person name="Blye J."/>
            <person name="Boguslavskiy L."/>
            <person name="Bonnet C."/>
            <person name="Boukhgalter B."/>
            <person name="Bourzgui I."/>
            <person name="Brown A."/>
            <person name="Cahill P."/>
            <person name="Channer S."/>
            <person name="Cheshatsang Y."/>
            <person name="Chuda L."/>
            <person name="Citroen M."/>
            <person name="Collymore A."/>
            <person name="Cooke P."/>
            <person name="Costello M."/>
            <person name="D'Aco K."/>
            <person name="Daza R."/>
            <person name="De Haan G."/>
            <person name="DeGray S."/>
            <person name="DeMaso C."/>
            <person name="Dhargay N."/>
            <person name="Dooley K."/>
            <person name="Dooley E."/>
            <person name="Doricent M."/>
            <person name="Dorje P."/>
            <person name="Dorjee K."/>
            <person name="Dupes A."/>
            <person name="Elong R."/>
            <person name="Falk J."/>
            <person name="Farina A."/>
            <person name="Faro S."/>
            <person name="Ferguson D."/>
            <person name="Fisher S."/>
            <person name="Foley C.D."/>
            <person name="Franke A."/>
            <person name="Friedrich D."/>
            <person name="Gadbois L."/>
            <person name="Gearin G."/>
            <person name="Gearin C.R."/>
            <person name="Giannoukos G."/>
            <person name="Goode T."/>
            <person name="Graham J."/>
            <person name="Grandbois E."/>
            <person name="Grewal S."/>
            <person name="Gyaltsen K."/>
            <person name="Hafez N."/>
            <person name="Hagos B."/>
            <person name="Hall J."/>
            <person name="Henson C."/>
            <person name="Hollinger A."/>
            <person name="Honan T."/>
            <person name="Huard M.D."/>
            <person name="Hughes L."/>
            <person name="Hurhula B."/>
            <person name="Husby M.E."/>
            <person name="Kamat A."/>
            <person name="Kanga B."/>
            <person name="Kashin S."/>
            <person name="Khazanovich D."/>
            <person name="Kisner P."/>
            <person name="Lance K."/>
            <person name="Lara M."/>
            <person name="Lee W."/>
            <person name="Lennon N."/>
            <person name="Letendre F."/>
            <person name="LeVine R."/>
            <person name="Lipovsky A."/>
            <person name="Liu X."/>
            <person name="Liu J."/>
            <person name="Liu S."/>
            <person name="Lokyitsang T."/>
            <person name="Lokyitsang Y."/>
            <person name="Lubonja R."/>
            <person name="Lui A."/>
            <person name="MacDonald P."/>
            <person name="Magnisalis V."/>
            <person name="Maru K."/>
            <person name="Matthews C."/>
            <person name="McCusker W."/>
            <person name="McDonough S."/>
            <person name="Mehta T."/>
            <person name="Meldrim J."/>
            <person name="Meneus L."/>
            <person name="Mihai O."/>
            <person name="Mihalev A."/>
            <person name="Mihova T."/>
            <person name="Mittelman R."/>
            <person name="Mlenga V."/>
            <person name="Montmayeur A."/>
            <person name="Mulrain L."/>
            <person name="Navidi A."/>
            <person name="Naylor J."/>
            <person name="Negash T."/>
            <person name="Nguyen T."/>
            <person name="Nguyen N."/>
            <person name="Nicol R."/>
            <person name="Norbu C."/>
            <person name="Norbu N."/>
            <person name="Novod N."/>
            <person name="O'Neill B."/>
            <person name="Osman S."/>
            <person name="Markiewicz E."/>
            <person name="Oyono O.L."/>
            <person name="Patti C."/>
            <person name="Phunkhang P."/>
            <person name="Pierre F."/>
            <person name="Priest M."/>
            <person name="Raghuraman S."/>
            <person name="Rege F."/>
            <person name="Reyes R."/>
            <person name="Rise C."/>
            <person name="Rogov P."/>
            <person name="Ross K."/>
            <person name="Ryan E."/>
            <person name="Settipalli S."/>
            <person name="Shea T."/>
            <person name="Sherpa N."/>
            <person name="Shi L."/>
            <person name="Shih D."/>
            <person name="Sparrow T."/>
            <person name="Spaulding J."/>
            <person name="Stalker J."/>
            <person name="Stange-Thomann N."/>
            <person name="Stavropoulos S."/>
            <person name="Stone C."/>
            <person name="Strader C."/>
            <person name="Tesfaye S."/>
            <person name="Thomson T."/>
            <person name="Thoulutsang Y."/>
            <person name="Thoulutsang D."/>
            <person name="Topham K."/>
            <person name="Topping I."/>
            <person name="Tsamla T."/>
            <person name="Vassiliev H."/>
            <person name="Vo A."/>
            <person name="Wangchuk T."/>
            <person name="Wangdi T."/>
            <person name="Weiand M."/>
            <person name="Wilkinson J."/>
            <person name="Wilson A."/>
            <person name="Yadav S."/>
            <person name="Young G."/>
            <person name="Yu Q."/>
            <person name="Zembek L."/>
            <person name="Zhong D."/>
            <person name="Zimmer A."/>
            <person name="Zwirko Z."/>
            <person name="Jaffe D.B."/>
            <person name="Alvarez P."/>
            <person name="Brockman W."/>
            <person name="Butler J."/>
            <person name="Chin C."/>
            <person name="Gnerre S."/>
            <person name="Grabherr M."/>
            <person name="Kleber M."/>
            <person name="Mauceli E."/>
            <person name="MacCallum I."/>
        </authorList>
    </citation>
    <scope>NUCLEOTIDE SEQUENCE [LARGE SCALE GENOMIC DNA]</scope>
    <source>
        <strain evidence="4">Tucson 14030-0811.24</strain>
    </source>
</reference>
<keyword evidence="2" id="KW-0732">Signal</keyword>
<evidence type="ECO:0000313" key="4">
    <source>
        <dbReference type="Proteomes" id="UP000007798"/>
    </source>
</evidence>
<organism evidence="3 4">
    <name type="scientific">Drosophila willistoni</name>
    <name type="common">Fruit fly</name>
    <dbReference type="NCBI Taxonomy" id="7260"/>
    <lineage>
        <taxon>Eukaryota</taxon>
        <taxon>Metazoa</taxon>
        <taxon>Ecdysozoa</taxon>
        <taxon>Arthropoda</taxon>
        <taxon>Hexapoda</taxon>
        <taxon>Insecta</taxon>
        <taxon>Pterygota</taxon>
        <taxon>Neoptera</taxon>
        <taxon>Endopterygota</taxon>
        <taxon>Diptera</taxon>
        <taxon>Brachycera</taxon>
        <taxon>Muscomorpha</taxon>
        <taxon>Ephydroidea</taxon>
        <taxon>Drosophilidae</taxon>
        <taxon>Drosophila</taxon>
        <taxon>Sophophora</taxon>
    </lineage>
</organism>
<dbReference type="AlphaFoldDB" id="A0A0Q9X4I3"/>
<proteinExistence type="predicted"/>
<dbReference type="Proteomes" id="UP000007798">
    <property type="component" value="Unassembled WGS sequence"/>
</dbReference>
<evidence type="ECO:0000256" key="2">
    <source>
        <dbReference type="SAM" id="SignalP"/>
    </source>
</evidence>
<keyword evidence="4" id="KW-1185">Reference proteome</keyword>
<sequence length="353" mass="41287">MFPFYFLTLLLSTNAIAQFSHLHIFVNRFHGYGNARFITTLETLGDIWFTTRISINEHRLVDYFQTNTTELREPLLWYKTFNLIETLIYYGIKINFELPYQECYYHISRAQFFFKGYNVVSALLTTDGLYENEVKTSCYTFVSSERKVSCEPRVKIPHCDDSNRPFHYETSGVIVLRAIFLRHCPMDRYIRYYWTLHDSTETPPGTILLNQFKGIINVDGENLTLDGTFIIQSQNATINIDDSWYIMKTKREVEVQPPLLQLLSDKQHQGETLSLEMIKELHLNNTNSLEKIQTDNVIISSSYWIVIPILAIATIIYLVIKKKYNHRLEESSPPIVMPVTPVQYMVATEDVRT</sequence>
<evidence type="ECO:0000313" key="3">
    <source>
        <dbReference type="EMBL" id="KRG00420.1"/>
    </source>
</evidence>
<gene>
    <name evidence="3" type="primary">Dwil\GK27931</name>
    <name evidence="3" type="ORF">Dwil_GK27931</name>
</gene>
<name>A0A0Q9X4I3_DROWI</name>
<evidence type="ECO:0000256" key="1">
    <source>
        <dbReference type="SAM" id="Phobius"/>
    </source>
</evidence>